<feature type="region of interest" description="Disordered" evidence="11">
    <location>
        <begin position="106"/>
        <end position="141"/>
    </location>
</feature>
<feature type="transmembrane region" description="Helical" evidence="10">
    <location>
        <begin position="891"/>
        <end position="915"/>
    </location>
</feature>
<dbReference type="InterPro" id="IPR008250">
    <property type="entry name" value="ATPase_P-typ_transduc_dom_A_sf"/>
</dbReference>
<name>A0AAV1HYG3_9CHLO</name>
<dbReference type="InterPro" id="IPR017969">
    <property type="entry name" value="Heavy-metal-associated_CS"/>
</dbReference>
<keyword evidence="3 10" id="KW-0812">Transmembrane</keyword>
<sequence length="951" mass="97311">MRPKAGSPCLQAPAGAPRVHVRAQAGAARCQGHNSVRYVRWSKRWRCPSEWSTPVCASVWHPGATEHVKSRQQQHRWRCLLRVAALPGLKALSDFASSLTDVDVTEGGSGGNGRAPNDGSGPGAGGDGSSGSGNGGEVEREPIGFAGKATAVLEDVLLLDVSGMHCGSCSGRVQRLLEAAPHVSAATVSLATETALVTISIPPPHCSPAGEAGEEARSSFLAGVVSQLAQLLKDNGFRGALRDRKAAFGSAGDAVAARQRERQQQLAAAGRRLMLAAVLASACFTGHLAHVWPGQVPALVRFLGRPAVHGAMSAAALLGPGRSILVSGARSAARGAPNMDSLVSLGAVAAFGVSCVAAAMPQLAWRTFFEEPAMLLGVVLLGRTLEQRAKLRASSDMAALRGLLPAQVRLAVQNRQGWAQVPAETLCPGNLIVVLPGDCVPVDGKVVEGASSLNESALTGEPMPITVTPGSSVAAGAVNCEGRIVVRVERCGAATALADIVRAVEAAQARAAPIQRLADRVAGGFAAGVLALSTATFAFWAAAGPRLFPEVIARHGARAGSQAAALLLAAQLACNVLVVACPCALGLAAPTAVLVGTSQGARRGLLIRGGDILEAASKVDSIVFDKTGTLTVGRPEVTDIRPVLLSGVSQSDLLSLAAALERESTHPIASAINAAASSKGVPPAVAEPGSVQHEIGGGVSGRVSGHSIALGSLAWVSKHAQQGVSEVPEQLEAASSSTHSQTEVFLARDGQMLGSMVLCDRVREHASSTVRKLQDRGYHTAMLTGDVRSSAVAVAQAVGIPKRDVYAGVKPGGKAALVQQLQAGGRRVAMIGDGINDASALAVADVGIAMGGGVDAASEAAAVVLLGDRLPQVLDALYLSKQTFRKIQQNLCWAFAYNIIALPLAAGAFLPAFGLSITPSISGALMGCSSLAVMTNSLLLQRTFSDQHASE</sequence>
<dbReference type="Pfam" id="PF00702">
    <property type="entry name" value="Hydrolase"/>
    <property type="match status" value="1"/>
</dbReference>
<dbReference type="SUPFAM" id="SSF56784">
    <property type="entry name" value="HAD-like"/>
    <property type="match status" value="1"/>
</dbReference>
<dbReference type="PROSITE" id="PS01047">
    <property type="entry name" value="HMA_1"/>
    <property type="match status" value="1"/>
</dbReference>
<evidence type="ECO:0000256" key="9">
    <source>
        <dbReference type="ARBA" id="ARBA00023136"/>
    </source>
</evidence>
<dbReference type="SFLD" id="SFLDF00027">
    <property type="entry name" value="p-type_atpase"/>
    <property type="match status" value="1"/>
</dbReference>
<evidence type="ECO:0000256" key="7">
    <source>
        <dbReference type="ARBA" id="ARBA00022967"/>
    </source>
</evidence>
<gene>
    <name evidence="13" type="ORF">CVIRNUC_002997</name>
</gene>
<accession>A0AAV1HYG3</accession>
<evidence type="ECO:0000256" key="2">
    <source>
        <dbReference type="ARBA" id="ARBA00006024"/>
    </source>
</evidence>
<comment type="subcellular location">
    <subcellularLocation>
        <location evidence="1">Membrane</location>
        <topology evidence="1">Multi-pass membrane protein</topology>
    </subcellularLocation>
</comment>
<evidence type="ECO:0000256" key="10">
    <source>
        <dbReference type="RuleBase" id="RU362081"/>
    </source>
</evidence>
<evidence type="ECO:0000256" key="5">
    <source>
        <dbReference type="ARBA" id="ARBA00022741"/>
    </source>
</evidence>
<dbReference type="SFLD" id="SFLDS00003">
    <property type="entry name" value="Haloacid_Dehalogenase"/>
    <property type="match status" value="1"/>
</dbReference>
<dbReference type="AlphaFoldDB" id="A0AAV1HYG3"/>
<dbReference type="InterPro" id="IPR044492">
    <property type="entry name" value="P_typ_ATPase_HD_dom"/>
</dbReference>
<feature type="transmembrane region" description="Helical" evidence="10">
    <location>
        <begin position="521"/>
        <end position="543"/>
    </location>
</feature>
<keyword evidence="4 10" id="KW-0479">Metal-binding</keyword>
<dbReference type="Gene3D" id="3.40.50.1000">
    <property type="entry name" value="HAD superfamily/HAD-like"/>
    <property type="match status" value="1"/>
</dbReference>
<reference evidence="13 14" key="1">
    <citation type="submission" date="2023-10" db="EMBL/GenBank/DDBJ databases">
        <authorList>
            <person name="Maclean D."/>
            <person name="Macfadyen A."/>
        </authorList>
    </citation>
    <scope>NUCLEOTIDE SEQUENCE [LARGE SCALE GENOMIC DNA]</scope>
</reference>
<evidence type="ECO:0000313" key="14">
    <source>
        <dbReference type="Proteomes" id="UP001314263"/>
    </source>
</evidence>
<dbReference type="InterPro" id="IPR023298">
    <property type="entry name" value="ATPase_P-typ_TM_dom_sf"/>
</dbReference>
<feature type="domain" description="HMA" evidence="12">
    <location>
        <begin position="155"/>
        <end position="240"/>
    </location>
</feature>
<keyword evidence="8 10" id="KW-1133">Transmembrane helix</keyword>
<dbReference type="GO" id="GO:0016887">
    <property type="term" value="F:ATP hydrolysis activity"/>
    <property type="evidence" value="ECO:0007669"/>
    <property type="project" value="InterPro"/>
</dbReference>
<dbReference type="InterPro" id="IPR001757">
    <property type="entry name" value="P_typ_ATPase"/>
</dbReference>
<keyword evidence="7" id="KW-1278">Translocase</keyword>
<dbReference type="InterPro" id="IPR023299">
    <property type="entry name" value="ATPase_P-typ_cyto_dom_N"/>
</dbReference>
<keyword evidence="5 10" id="KW-0547">Nucleotide-binding</keyword>
<keyword evidence="6 10" id="KW-0067">ATP-binding</keyword>
<dbReference type="PRINTS" id="PR00119">
    <property type="entry name" value="CATATPASE"/>
</dbReference>
<dbReference type="Proteomes" id="UP001314263">
    <property type="component" value="Unassembled WGS sequence"/>
</dbReference>
<dbReference type="SFLD" id="SFLDG00002">
    <property type="entry name" value="C1.7:_P-type_atpase_like"/>
    <property type="match status" value="1"/>
</dbReference>
<evidence type="ECO:0000313" key="13">
    <source>
        <dbReference type="EMBL" id="CAK0762836.1"/>
    </source>
</evidence>
<dbReference type="GO" id="GO:0043682">
    <property type="term" value="F:P-type divalent copper transporter activity"/>
    <property type="evidence" value="ECO:0007669"/>
    <property type="project" value="TreeGrafter"/>
</dbReference>
<dbReference type="InterPro" id="IPR027256">
    <property type="entry name" value="P-typ_ATPase_IB"/>
</dbReference>
<evidence type="ECO:0000256" key="11">
    <source>
        <dbReference type="SAM" id="MobiDB-lite"/>
    </source>
</evidence>
<dbReference type="InterPro" id="IPR018303">
    <property type="entry name" value="ATPase_P-typ_P_site"/>
</dbReference>
<dbReference type="InterPro" id="IPR059000">
    <property type="entry name" value="ATPase_P-type_domA"/>
</dbReference>
<dbReference type="Gene3D" id="3.40.1110.10">
    <property type="entry name" value="Calcium-transporting ATPase, cytoplasmic domain N"/>
    <property type="match status" value="1"/>
</dbReference>
<dbReference type="PANTHER" id="PTHR43520:SF22">
    <property type="entry name" value="COPPER-TRANSPORTING ATPASE PAA1, CHLOROPLASTIC"/>
    <property type="match status" value="1"/>
</dbReference>
<dbReference type="InterPro" id="IPR036412">
    <property type="entry name" value="HAD-like_sf"/>
</dbReference>
<dbReference type="SUPFAM" id="SSF81653">
    <property type="entry name" value="Calcium ATPase, transduction domain A"/>
    <property type="match status" value="1"/>
</dbReference>
<feature type="transmembrane region" description="Helical" evidence="10">
    <location>
        <begin position="563"/>
        <end position="596"/>
    </location>
</feature>
<dbReference type="Gene3D" id="2.70.150.10">
    <property type="entry name" value="Calcium-transporting ATPase, cytoplasmic transduction domain A"/>
    <property type="match status" value="1"/>
</dbReference>
<dbReference type="EMBL" id="CAUYUE010000004">
    <property type="protein sequence ID" value="CAK0762836.1"/>
    <property type="molecule type" value="Genomic_DNA"/>
</dbReference>
<evidence type="ECO:0000256" key="6">
    <source>
        <dbReference type="ARBA" id="ARBA00022840"/>
    </source>
</evidence>
<dbReference type="PROSITE" id="PS01229">
    <property type="entry name" value="COF_2"/>
    <property type="match status" value="1"/>
</dbReference>
<dbReference type="GO" id="GO:0005524">
    <property type="term" value="F:ATP binding"/>
    <property type="evidence" value="ECO:0007669"/>
    <property type="project" value="UniProtKB-UniRule"/>
</dbReference>
<feature type="transmembrane region" description="Helical" evidence="10">
    <location>
        <begin position="342"/>
        <end position="361"/>
    </location>
</feature>
<dbReference type="InterPro" id="IPR006121">
    <property type="entry name" value="HMA_dom"/>
</dbReference>
<dbReference type="FunFam" id="2.70.150.10:FF:000002">
    <property type="entry name" value="Copper-transporting ATPase 1, putative"/>
    <property type="match status" value="1"/>
</dbReference>
<dbReference type="PROSITE" id="PS00154">
    <property type="entry name" value="ATPASE_E1_E2"/>
    <property type="match status" value="1"/>
</dbReference>
<protein>
    <recommendedName>
        <fullName evidence="12">HMA domain-containing protein</fullName>
    </recommendedName>
</protein>
<dbReference type="NCBIfam" id="TIGR01494">
    <property type="entry name" value="ATPase_P-type"/>
    <property type="match status" value="1"/>
</dbReference>
<evidence type="ECO:0000256" key="8">
    <source>
        <dbReference type="ARBA" id="ARBA00022989"/>
    </source>
</evidence>
<dbReference type="InterPro" id="IPR036163">
    <property type="entry name" value="HMA_dom_sf"/>
</dbReference>
<comment type="similarity">
    <text evidence="2 10">Belongs to the cation transport ATPase (P-type) (TC 3.A.3) family. Type IB subfamily.</text>
</comment>
<dbReference type="InterPro" id="IPR023214">
    <property type="entry name" value="HAD_sf"/>
</dbReference>
<dbReference type="SUPFAM" id="SSF55008">
    <property type="entry name" value="HMA, heavy metal-associated domain"/>
    <property type="match status" value="1"/>
</dbReference>
<dbReference type="GO" id="GO:0016020">
    <property type="term" value="C:membrane"/>
    <property type="evidence" value="ECO:0007669"/>
    <property type="project" value="UniProtKB-SubCell"/>
</dbReference>
<evidence type="ECO:0000259" key="12">
    <source>
        <dbReference type="PROSITE" id="PS50846"/>
    </source>
</evidence>
<organism evidence="13 14">
    <name type="scientific">Coccomyxa viridis</name>
    <dbReference type="NCBI Taxonomy" id="1274662"/>
    <lineage>
        <taxon>Eukaryota</taxon>
        <taxon>Viridiplantae</taxon>
        <taxon>Chlorophyta</taxon>
        <taxon>core chlorophytes</taxon>
        <taxon>Trebouxiophyceae</taxon>
        <taxon>Trebouxiophyceae incertae sedis</taxon>
        <taxon>Coccomyxaceae</taxon>
        <taxon>Coccomyxa</taxon>
    </lineage>
</organism>
<keyword evidence="14" id="KW-1185">Reference proteome</keyword>
<feature type="transmembrane region" description="Helical" evidence="10">
    <location>
        <begin position="921"/>
        <end position="940"/>
    </location>
</feature>
<dbReference type="CDD" id="cd00371">
    <property type="entry name" value="HMA"/>
    <property type="match status" value="1"/>
</dbReference>
<dbReference type="Pfam" id="PF00122">
    <property type="entry name" value="E1-E2_ATPase"/>
    <property type="match status" value="1"/>
</dbReference>
<dbReference type="Gene3D" id="3.30.70.100">
    <property type="match status" value="1"/>
</dbReference>
<feature type="compositionally biased region" description="Gly residues" evidence="11">
    <location>
        <begin position="120"/>
        <end position="136"/>
    </location>
</feature>
<dbReference type="GO" id="GO:0005507">
    <property type="term" value="F:copper ion binding"/>
    <property type="evidence" value="ECO:0007669"/>
    <property type="project" value="TreeGrafter"/>
</dbReference>
<evidence type="ECO:0000256" key="4">
    <source>
        <dbReference type="ARBA" id="ARBA00022723"/>
    </source>
</evidence>
<evidence type="ECO:0000256" key="1">
    <source>
        <dbReference type="ARBA" id="ARBA00004141"/>
    </source>
</evidence>
<dbReference type="SUPFAM" id="SSF81665">
    <property type="entry name" value="Calcium ATPase, transmembrane domain M"/>
    <property type="match status" value="1"/>
</dbReference>
<evidence type="ECO:0000256" key="3">
    <source>
        <dbReference type="ARBA" id="ARBA00022692"/>
    </source>
</evidence>
<comment type="caution">
    <text evidence="13">The sequence shown here is derived from an EMBL/GenBank/DDBJ whole genome shotgun (WGS) entry which is preliminary data.</text>
</comment>
<proteinExistence type="inferred from homology"/>
<dbReference type="GO" id="GO:0055070">
    <property type="term" value="P:copper ion homeostasis"/>
    <property type="evidence" value="ECO:0007669"/>
    <property type="project" value="TreeGrafter"/>
</dbReference>
<dbReference type="PANTHER" id="PTHR43520">
    <property type="entry name" value="ATP7, ISOFORM B"/>
    <property type="match status" value="1"/>
</dbReference>
<dbReference type="PROSITE" id="PS50846">
    <property type="entry name" value="HMA_2"/>
    <property type="match status" value="1"/>
</dbReference>
<dbReference type="NCBIfam" id="TIGR01525">
    <property type="entry name" value="ATPase-IB_hvy"/>
    <property type="match status" value="1"/>
</dbReference>
<keyword evidence="9 10" id="KW-0472">Membrane</keyword>
<dbReference type="Pfam" id="PF00403">
    <property type="entry name" value="HMA"/>
    <property type="match status" value="1"/>
</dbReference>